<evidence type="ECO:0000259" key="3">
    <source>
        <dbReference type="Pfam" id="PF19289"/>
    </source>
</evidence>
<evidence type="ECO:0000259" key="4">
    <source>
        <dbReference type="Pfam" id="PF19290"/>
    </source>
</evidence>
<sequence>MQQQLSEIQNIVEDVLALAKQKGASQAEASMSKVQGIAVSTRLKEVETVEFTNDGGLGITVYHGKKKGSASTADLSAKALALTVEKAIEIAKHTSEDDCSGLADKELMAIDYPDLDLFHPIELDTELGIQQAIAAETSALNIDPRITNSDGASYNANLGTKVYGNSHGFNGGYNSSRYSLSCVVIGEQNGDMQRDYAYSVNRKANLLDSPEQIGKDAAQFTLDRLGAQKVKTCKVPVLFHREVASSLFSHFINAISGGSLYRKSSFLLDNLGKQVLPDWLDIKERPHILAGLASSPFDHEGVKTQDREIITGGVLQQYLLTSYSARKLGMQSTGHAGGIHNWLVKNSGESDQAMLQKMGTGLLVTELMGQGVNIVTGDYSRGAAGFWVENGIIQYPVHEITIAGNLADMMQNIVAIGGIPETRGSVQTGSVLIDAMQVAGD</sequence>
<protein>
    <submittedName>
        <fullName evidence="5">Metalloprotease PmbA</fullName>
        <ecNumber evidence="5">3.4.24.-</ecNumber>
    </submittedName>
</protein>
<comment type="caution">
    <text evidence="5">The sequence shown here is derived from an EMBL/GenBank/DDBJ whole genome shotgun (WGS) entry which is preliminary data.</text>
</comment>
<evidence type="ECO:0000313" key="6">
    <source>
        <dbReference type="Proteomes" id="UP001247805"/>
    </source>
</evidence>
<dbReference type="NCBIfam" id="NF008268">
    <property type="entry name" value="PRK11040.1"/>
    <property type="match status" value="1"/>
</dbReference>
<dbReference type="SUPFAM" id="SSF111283">
    <property type="entry name" value="Putative modulator of DNA gyrase, PmbA/TldD"/>
    <property type="match status" value="1"/>
</dbReference>
<keyword evidence="5" id="KW-0482">Metalloprotease</keyword>
<gene>
    <name evidence="5" type="primary">pmbA</name>
    <name evidence="5" type="ORF">RS130_03395</name>
</gene>
<keyword evidence="6" id="KW-1185">Reference proteome</keyword>
<dbReference type="InterPro" id="IPR002510">
    <property type="entry name" value="Metalloprtase-TldD/E_N"/>
</dbReference>
<evidence type="ECO:0000256" key="1">
    <source>
        <dbReference type="ARBA" id="ARBA00005836"/>
    </source>
</evidence>
<dbReference type="InterPro" id="IPR036059">
    <property type="entry name" value="TldD/PmbA_sf"/>
</dbReference>
<reference evidence="5 6" key="1">
    <citation type="submission" date="2023-10" db="EMBL/GenBank/DDBJ databases">
        <title>Glaciecola aquimarina strain GGW-M5 nov., isolated from a coastal seawater.</title>
        <authorList>
            <person name="Bayburt H."/>
            <person name="Kim J.M."/>
            <person name="Choi B.J."/>
            <person name="Jeon C.O."/>
        </authorList>
    </citation>
    <scope>NUCLEOTIDE SEQUENCE [LARGE SCALE GENOMIC DNA]</scope>
    <source>
        <strain evidence="5 6">KCTC 32108</strain>
    </source>
</reference>
<dbReference type="Pfam" id="PF01523">
    <property type="entry name" value="PmbA_TldD_1st"/>
    <property type="match status" value="1"/>
</dbReference>
<feature type="domain" description="Metalloprotease TldD/E N-terminal" evidence="2">
    <location>
        <begin position="27"/>
        <end position="91"/>
    </location>
</feature>
<dbReference type="InterPro" id="IPR045570">
    <property type="entry name" value="Metalloprtase-TldD/E_cen_dom"/>
</dbReference>
<dbReference type="Gene3D" id="3.30.2290.10">
    <property type="entry name" value="PmbA/TldD superfamily"/>
    <property type="match status" value="1"/>
</dbReference>
<keyword evidence="5" id="KW-0645">Protease</keyword>
<feature type="domain" description="Metalloprotease TldD/E C-terminal" evidence="3">
    <location>
        <begin position="232"/>
        <end position="440"/>
    </location>
</feature>
<feature type="domain" description="Metalloprotease TldD/E central" evidence="4">
    <location>
        <begin position="119"/>
        <end position="225"/>
    </location>
</feature>
<dbReference type="RefSeq" id="WP_316027958.1">
    <property type="nucleotide sequence ID" value="NZ_JAWDIO010000002.1"/>
</dbReference>
<dbReference type="GO" id="GO:0008237">
    <property type="term" value="F:metallopeptidase activity"/>
    <property type="evidence" value="ECO:0007669"/>
    <property type="project" value="UniProtKB-KW"/>
</dbReference>
<dbReference type="EC" id="3.4.24.-" evidence="5"/>
<name>A0ABU3SSV9_9ALTE</name>
<dbReference type="EMBL" id="JAWDIO010000002">
    <property type="protein sequence ID" value="MDU0353101.1"/>
    <property type="molecule type" value="Genomic_DNA"/>
</dbReference>
<dbReference type="InterPro" id="IPR045569">
    <property type="entry name" value="Metalloprtase-TldD/E_C"/>
</dbReference>
<dbReference type="Pfam" id="PF19289">
    <property type="entry name" value="PmbA_TldD_3rd"/>
    <property type="match status" value="1"/>
</dbReference>
<dbReference type="PANTHER" id="PTHR43421:SF1">
    <property type="entry name" value="METALLOPROTEASE PMBA"/>
    <property type="match status" value="1"/>
</dbReference>
<dbReference type="Proteomes" id="UP001247805">
    <property type="component" value="Unassembled WGS sequence"/>
</dbReference>
<accession>A0ABU3SSV9</accession>
<proteinExistence type="inferred from homology"/>
<evidence type="ECO:0000259" key="2">
    <source>
        <dbReference type="Pfam" id="PF01523"/>
    </source>
</evidence>
<dbReference type="InterPro" id="IPR047657">
    <property type="entry name" value="PmbA"/>
</dbReference>
<comment type="similarity">
    <text evidence="1">Belongs to the peptidase U62 family.</text>
</comment>
<dbReference type="InterPro" id="IPR035068">
    <property type="entry name" value="TldD/PmbA_N"/>
</dbReference>
<evidence type="ECO:0000313" key="5">
    <source>
        <dbReference type="EMBL" id="MDU0353101.1"/>
    </source>
</evidence>
<organism evidence="5 6">
    <name type="scientific">Paraglaciecola aquimarina</name>
    <dbReference type="NCBI Taxonomy" id="1235557"/>
    <lineage>
        <taxon>Bacteria</taxon>
        <taxon>Pseudomonadati</taxon>
        <taxon>Pseudomonadota</taxon>
        <taxon>Gammaproteobacteria</taxon>
        <taxon>Alteromonadales</taxon>
        <taxon>Alteromonadaceae</taxon>
        <taxon>Paraglaciecola</taxon>
    </lineage>
</organism>
<dbReference type="PANTHER" id="PTHR43421">
    <property type="entry name" value="METALLOPROTEASE PMBA"/>
    <property type="match status" value="1"/>
</dbReference>
<keyword evidence="5" id="KW-0378">Hydrolase</keyword>
<dbReference type="Pfam" id="PF19290">
    <property type="entry name" value="PmbA_TldD_2nd"/>
    <property type="match status" value="1"/>
</dbReference>